<dbReference type="SUPFAM" id="SSF55729">
    <property type="entry name" value="Acyl-CoA N-acyltransferases (Nat)"/>
    <property type="match status" value="1"/>
</dbReference>
<feature type="domain" description="N-acetyltransferase" evidence="3">
    <location>
        <begin position="97"/>
        <end position="232"/>
    </location>
</feature>
<protein>
    <submittedName>
        <fullName evidence="4">GNAT family N-acetyltransferase</fullName>
    </submittedName>
</protein>
<evidence type="ECO:0000256" key="1">
    <source>
        <dbReference type="ARBA" id="ARBA00022679"/>
    </source>
</evidence>
<dbReference type="Pfam" id="PF08445">
    <property type="entry name" value="FR47"/>
    <property type="match status" value="1"/>
</dbReference>
<dbReference type="PANTHER" id="PTHR43420:SF3">
    <property type="entry name" value="N-ACETYLTRANSFERASE DOMAIN-CONTAINING PROTEIN"/>
    <property type="match status" value="1"/>
</dbReference>
<comment type="caution">
    <text evidence="4">The sequence shown here is derived from an EMBL/GenBank/DDBJ whole genome shotgun (WGS) entry which is preliminary data.</text>
</comment>
<organism evidence="4 5">
    <name type="scientific">Burkholderia gladioli</name>
    <name type="common">Pseudomonas marginata</name>
    <name type="synonym">Phytomonas marginata</name>
    <dbReference type="NCBI Taxonomy" id="28095"/>
    <lineage>
        <taxon>Bacteria</taxon>
        <taxon>Pseudomonadati</taxon>
        <taxon>Pseudomonadota</taxon>
        <taxon>Betaproteobacteria</taxon>
        <taxon>Burkholderiales</taxon>
        <taxon>Burkholderiaceae</taxon>
        <taxon>Burkholderia</taxon>
    </lineage>
</organism>
<evidence type="ECO:0000256" key="2">
    <source>
        <dbReference type="ARBA" id="ARBA00023315"/>
    </source>
</evidence>
<dbReference type="InterPro" id="IPR050680">
    <property type="entry name" value="YpeA/RimI_acetyltransf"/>
</dbReference>
<reference evidence="5" key="1">
    <citation type="submission" date="2017-09" db="EMBL/GenBank/DDBJ databases">
        <title>FDA dAtabase for Regulatory Grade micrObial Sequences (FDA-ARGOS): Supporting development and validation of Infectious Disease Dx tests.</title>
        <authorList>
            <person name="Minogue T."/>
            <person name="Wolcott M."/>
            <person name="Wasieloski L."/>
            <person name="Aguilar W."/>
            <person name="Moore D."/>
            <person name="Tallon L."/>
            <person name="Sadzewicz L."/>
            <person name="Ott S."/>
            <person name="Zhao X."/>
            <person name="Nagaraj S."/>
            <person name="Vavikolanu K."/>
            <person name="Aluvathingal J."/>
            <person name="Nadendla S."/>
            <person name="Sichtig H."/>
        </authorList>
    </citation>
    <scope>NUCLEOTIDE SEQUENCE [LARGE SCALE GENOMIC DNA]</scope>
    <source>
        <strain evidence="5">FDAARGOS_390</strain>
    </source>
</reference>
<dbReference type="EMBL" id="PDDY01000001">
    <property type="protein sequence ID" value="PEH43586.1"/>
    <property type="molecule type" value="Genomic_DNA"/>
</dbReference>
<evidence type="ECO:0000313" key="5">
    <source>
        <dbReference type="Proteomes" id="UP000220629"/>
    </source>
</evidence>
<dbReference type="RefSeq" id="WP_098151487.1">
    <property type="nucleotide sequence ID" value="NZ_CADETB010000010.1"/>
</dbReference>
<evidence type="ECO:0000313" key="4">
    <source>
        <dbReference type="EMBL" id="PEH43586.1"/>
    </source>
</evidence>
<dbReference type="AlphaFoldDB" id="A0A2A7SJ85"/>
<dbReference type="InterPro" id="IPR016181">
    <property type="entry name" value="Acyl_CoA_acyltransferase"/>
</dbReference>
<sequence length="232" mass="25787">MKTESRDSDLRVLDNAIWQALTTHQAHWSIGGDLARRFHPEVSPLAAITADAPENWRALAALTQPGELVMVAGEQTLHPSDEFEVKGEGVLDQMILLVLRDEADDGFVLLEERDAGAMAGLVALARPGPYEARTHEMGRYYGVWRDGVLVAMAGERLHVPGHTEISAVCVHPEHRGQRYAERLVKFAARQIVARGELPFLHVFQANTGAIALYGKLGFERRKQFHGLTLVRR</sequence>
<dbReference type="Gene3D" id="3.40.630.30">
    <property type="match status" value="1"/>
</dbReference>
<dbReference type="CDD" id="cd04301">
    <property type="entry name" value="NAT_SF"/>
    <property type="match status" value="1"/>
</dbReference>
<gene>
    <name evidence="4" type="ORF">CRM94_03045</name>
</gene>
<dbReference type="GO" id="GO:0016747">
    <property type="term" value="F:acyltransferase activity, transferring groups other than amino-acyl groups"/>
    <property type="evidence" value="ECO:0007669"/>
    <property type="project" value="InterPro"/>
</dbReference>
<keyword evidence="2" id="KW-0012">Acyltransferase</keyword>
<dbReference type="InterPro" id="IPR000182">
    <property type="entry name" value="GNAT_dom"/>
</dbReference>
<proteinExistence type="predicted"/>
<name>A0A2A7SJ85_BURGA</name>
<dbReference type="PROSITE" id="PS51186">
    <property type="entry name" value="GNAT"/>
    <property type="match status" value="1"/>
</dbReference>
<dbReference type="Proteomes" id="UP000220629">
    <property type="component" value="Unassembled WGS sequence"/>
</dbReference>
<dbReference type="PANTHER" id="PTHR43420">
    <property type="entry name" value="ACETYLTRANSFERASE"/>
    <property type="match status" value="1"/>
</dbReference>
<accession>A0A2A7SJ85</accession>
<dbReference type="InterPro" id="IPR013653">
    <property type="entry name" value="GCN5-like_dom"/>
</dbReference>
<keyword evidence="1 4" id="KW-0808">Transferase</keyword>
<evidence type="ECO:0000259" key="3">
    <source>
        <dbReference type="PROSITE" id="PS51186"/>
    </source>
</evidence>